<dbReference type="PROSITE" id="PS00198">
    <property type="entry name" value="4FE4S_FER_1"/>
    <property type="match status" value="2"/>
</dbReference>
<protein>
    <submittedName>
        <fullName evidence="17">NAD(P)-dependent iron-only hydrogenase catalytic subunit</fullName>
    </submittedName>
</protein>
<dbReference type="STRING" id="1121429.SAMN02745133_00183"/>
<dbReference type="Gene3D" id="3.30.70.20">
    <property type="match status" value="1"/>
</dbReference>
<keyword evidence="5" id="KW-0001">2Fe-2S</keyword>
<dbReference type="InterPro" id="IPR004108">
    <property type="entry name" value="Fe_hydrogenase_lsu_C"/>
</dbReference>
<dbReference type="SUPFAM" id="SSF53920">
    <property type="entry name" value="Fe-only hydrogenase"/>
    <property type="match status" value="1"/>
</dbReference>
<keyword evidence="6" id="KW-0479">Metal-binding</keyword>
<dbReference type="Gene3D" id="4.10.260.20">
    <property type="entry name" value="Iron hydrogenase, small subunit"/>
    <property type="match status" value="1"/>
</dbReference>
<gene>
    <name evidence="17" type="ORF">SAMN02745133_00183</name>
</gene>
<keyword evidence="8" id="KW-1278">Translocase</keyword>
<proteinExistence type="inferred from homology"/>
<dbReference type="AlphaFoldDB" id="A0A1M4SNB1"/>
<dbReference type="NCBIfam" id="TIGR02512">
    <property type="entry name" value="FeFe_hydrog_A"/>
    <property type="match status" value="1"/>
</dbReference>
<reference evidence="18" key="1">
    <citation type="submission" date="2016-11" db="EMBL/GenBank/DDBJ databases">
        <authorList>
            <person name="Varghese N."/>
            <person name="Submissions S."/>
        </authorList>
    </citation>
    <scope>NUCLEOTIDE SEQUENCE [LARGE SCALE GENOMIC DNA]</scope>
    <source>
        <strain evidence="18">DSM 12395</strain>
    </source>
</reference>
<comment type="similarity">
    <text evidence="3">Belongs to the complex I 75 kDa subunit family.</text>
</comment>
<evidence type="ECO:0000256" key="8">
    <source>
        <dbReference type="ARBA" id="ARBA00022967"/>
    </source>
</evidence>
<evidence type="ECO:0000256" key="10">
    <source>
        <dbReference type="ARBA" id="ARBA00023014"/>
    </source>
</evidence>
<evidence type="ECO:0000259" key="15">
    <source>
        <dbReference type="PROSITE" id="PS51379"/>
    </source>
</evidence>
<dbReference type="FunFam" id="3.10.20.740:FF:000004">
    <property type="entry name" value="NADH-quinone oxidoreductase"/>
    <property type="match status" value="1"/>
</dbReference>
<evidence type="ECO:0000259" key="16">
    <source>
        <dbReference type="PROSITE" id="PS51839"/>
    </source>
</evidence>
<keyword evidence="18" id="KW-1185">Reference proteome</keyword>
<dbReference type="RefSeq" id="WP_073234235.1">
    <property type="nucleotide sequence ID" value="NZ_FQUY01000001.1"/>
</dbReference>
<dbReference type="Pfam" id="PF13510">
    <property type="entry name" value="Fer2_4"/>
    <property type="match status" value="1"/>
</dbReference>
<dbReference type="GO" id="GO:0008137">
    <property type="term" value="F:NADH dehydrogenase (ubiquinone) activity"/>
    <property type="evidence" value="ECO:0007669"/>
    <property type="project" value="InterPro"/>
</dbReference>
<accession>A0A1M4SNB1</accession>
<dbReference type="EMBL" id="FQUY01000001">
    <property type="protein sequence ID" value="SHE33764.1"/>
    <property type="molecule type" value="Genomic_DNA"/>
</dbReference>
<evidence type="ECO:0000256" key="5">
    <source>
        <dbReference type="ARBA" id="ARBA00022714"/>
    </source>
</evidence>
<dbReference type="InterPro" id="IPR003149">
    <property type="entry name" value="Fe_hydrogenase_ssu"/>
</dbReference>
<dbReference type="GO" id="GO:0051539">
    <property type="term" value="F:4 iron, 4 sulfur cluster binding"/>
    <property type="evidence" value="ECO:0007669"/>
    <property type="project" value="UniProtKB-KW"/>
</dbReference>
<dbReference type="GO" id="GO:0008901">
    <property type="term" value="F:ferredoxin hydrogenase activity"/>
    <property type="evidence" value="ECO:0007669"/>
    <property type="project" value="InterPro"/>
</dbReference>
<organism evidence="17 18">
    <name type="scientific">Desulforamulus putei DSM 12395</name>
    <dbReference type="NCBI Taxonomy" id="1121429"/>
    <lineage>
        <taxon>Bacteria</taxon>
        <taxon>Bacillati</taxon>
        <taxon>Bacillota</taxon>
        <taxon>Clostridia</taxon>
        <taxon>Eubacteriales</taxon>
        <taxon>Peptococcaceae</taxon>
        <taxon>Desulforamulus</taxon>
    </lineage>
</organism>
<dbReference type="Gene3D" id="3.10.20.740">
    <property type="match status" value="1"/>
</dbReference>
<dbReference type="FunFam" id="3.30.70.20:FF:000035">
    <property type="entry name" value="Iron hydrogenase 1"/>
    <property type="match status" value="1"/>
</dbReference>
<dbReference type="GO" id="GO:0005506">
    <property type="term" value="F:iron ion binding"/>
    <property type="evidence" value="ECO:0007669"/>
    <property type="project" value="InterPro"/>
</dbReference>
<dbReference type="InterPro" id="IPR019574">
    <property type="entry name" value="NADH_UbQ_OxRdtase_Gsu_4Fe4S-bd"/>
</dbReference>
<dbReference type="InterPro" id="IPR013352">
    <property type="entry name" value="Fe_hydrogenase_subset"/>
</dbReference>
<evidence type="ECO:0000313" key="18">
    <source>
        <dbReference type="Proteomes" id="UP000184148"/>
    </source>
</evidence>
<keyword evidence="12" id="KW-0472">Membrane</keyword>
<dbReference type="SUPFAM" id="SSF54862">
    <property type="entry name" value="4Fe-4S ferredoxins"/>
    <property type="match status" value="1"/>
</dbReference>
<keyword evidence="4" id="KW-0004">4Fe-4S</keyword>
<dbReference type="GO" id="GO:0042773">
    <property type="term" value="P:ATP synthesis coupled electron transport"/>
    <property type="evidence" value="ECO:0007669"/>
    <property type="project" value="InterPro"/>
</dbReference>
<dbReference type="GO" id="GO:0016020">
    <property type="term" value="C:membrane"/>
    <property type="evidence" value="ECO:0007669"/>
    <property type="project" value="UniProtKB-SubCell"/>
</dbReference>
<feature type="domain" description="4Fe-4S ferredoxin-type" evidence="15">
    <location>
        <begin position="181"/>
        <end position="214"/>
    </location>
</feature>
<dbReference type="PROSITE" id="PS51085">
    <property type="entry name" value="2FE2S_FER_2"/>
    <property type="match status" value="1"/>
</dbReference>
<dbReference type="Pfam" id="PF00037">
    <property type="entry name" value="Fer4"/>
    <property type="match status" value="1"/>
</dbReference>
<dbReference type="InterPro" id="IPR001041">
    <property type="entry name" value="2Fe-2S_ferredoxin-type"/>
</dbReference>
<dbReference type="Gene3D" id="3.40.50.1780">
    <property type="match status" value="1"/>
</dbReference>
<dbReference type="GO" id="GO:0051537">
    <property type="term" value="F:2 iron, 2 sulfur cluster binding"/>
    <property type="evidence" value="ECO:0007669"/>
    <property type="project" value="UniProtKB-KW"/>
</dbReference>
<dbReference type="PROSITE" id="PS51839">
    <property type="entry name" value="4FE4S_HC3"/>
    <property type="match status" value="1"/>
</dbReference>
<evidence type="ECO:0000256" key="2">
    <source>
        <dbReference type="ARBA" id="ARBA00004370"/>
    </source>
</evidence>
<dbReference type="PROSITE" id="PS51379">
    <property type="entry name" value="4FE4S_FER_2"/>
    <property type="match status" value="2"/>
</dbReference>
<dbReference type="InterPro" id="IPR036010">
    <property type="entry name" value="2Fe-2S_ferredoxin-like_sf"/>
</dbReference>
<evidence type="ECO:0000256" key="13">
    <source>
        <dbReference type="ARBA" id="ARBA00034078"/>
    </source>
</evidence>
<keyword evidence="11" id="KW-0520">NAD</keyword>
<dbReference type="InterPro" id="IPR017900">
    <property type="entry name" value="4Fe4S_Fe_S_CS"/>
</dbReference>
<evidence type="ECO:0000313" key="17">
    <source>
        <dbReference type="EMBL" id="SHE33764.1"/>
    </source>
</evidence>
<evidence type="ECO:0000259" key="14">
    <source>
        <dbReference type="PROSITE" id="PS51085"/>
    </source>
</evidence>
<evidence type="ECO:0000256" key="11">
    <source>
        <dbReference type="ARBA" id="ARBA00023027"/>
    </source>
</evidence>
<keyword evidence="9" id="KW-0408">Iron</keyword>
<dbReference type="InterPro" id="IPR017896">
    <property type="entry name" value="4Fe4S_Fe-S-bd"/>
</dbReference>
<keyword evidence="7" id="KW-0677">Repeat</keyword>
<dbReference type="InterPro" id="IPR049830">
    <property type="entry name" value="HndD"/>
</dbReference>
<feature type="domain" description="4Fe-4S His(Cys)3-ligated-type" evidence="16">
    <location>
        <begin position="80"/>
        <end position="119"/>
    </location>
</feature>
<dbReference type="CDD" id="cd00207">
    <property type="entry name" value="fer2"/>
    <property type="match status" value="1"/>
</dbReference>
<feature type="domain" description="4Fe-4S ferredoxin-type" evidence="15">
    <location>
        <begin position="142"/>
        <end position="172"/>
    </location>
</feature>
<feature type="domain" description="2Fe-2S ferredoxin-type" evidence="14">
    <location>
        <begin position="2"/>
        <end position="80"/>
    </location>
</feature>
<dbReference type="PANTHER" id="PTHR11615">
    <property type="entry name" value="NITRATE, FORMATE, IRON DEHYDROGENASE"/>
    <property type="match status" value="1"/>
</dbReference>
<dbReference type="Pfam" id="PF02906">
    <property type="entry name" value="Fe_hyd_lg_C"/>
    <property type="match status" value="1"/>
</dbReference>
<dbReference type="Gene3D" id="3.40.950.10">
    <property type="entry name" value="Fe-only Hydrogenase (Larger Subunit), Chain L, domain 3"/>
    <property type="match status" value="1"/>
</dbReference>
<dbReference type="Pfam" id="PF02256">
    <property type="entry name" value="Fe_hyd_SSU"/>
    <property type="match status" value="1"/>
</dbReference>
<dbReference type="SMART" id="SM00929">
    <property type="entry name" value="NADH-G_4Fe-4S_3"/>
    <property type="match status" value="1"/>
</dbReference>
<dbReference type="OrthoDB" id="9805142at2"/>
<evidence type="ECO:0000256" key="6">
    <source>
        <dbReference type="ARBA" id="ARBA00022723"/>
    </source>
</evidence>
<dbReference type="InterPro" id="IPR009016">
    <property type="entry name" value="Fe_hydrogenase"/>
</dbReference>
<dbReference type="Pfam" id="PF10588">
    <property type="entry name" value="NADH-G_4Fe-4S_3"/>
    <property type="match status" value="1"/>
</dbReference>
<dbReference type="InterPro" id="IPR000283">
    <property type="entry name" value="NADH_UbQ_OxRdtase_75kDa_su_CS"/>
</dbReference>
<dbReference type="PROSITE" id="PS00641">
    <property type="entry name" value="COMPLEX1_75K_1"/>
    <property type="match status" value="1"/>
</dbReference>
<dbReference type="NCBIfam" id="NF040763">
    <property type="entry name" value="FeFe_hydrog_A6"/>
    <property type="match status" value="1"/>
</dbReference>
<comment type="cofactor">
    <cofactor evidence="13">
        <name>[2Fe-2S] cluster</name>
        <dbReference type="ChEBI" id="CHEBI:190135"/>
    </cofactor>
</comment>
<dbReference type="SMART" id="SM00902">
    <property type="entry name" value="Fe_hyd_SSU"/>
    <property type="match status" value="1"/>
</dbReference>
<comment type="cofactor">
    <cofactor evidence="1">
        <name>[4Fe-4S] cluster</name>
        <dbReference type="ChEBI" id="CHEBI:49883"/>
    </cofactor>
</comment>
<dbReference type="Proteomes" id="UP000184148">
    <property type="component" value="Unassembled WGS sequence"/>
</dbReference>
<comment type="subcellular location">
    <subcellularLocation>
        <location evidence="2">Membrane</location>
    </subcellularLocation>
</comment>
<name>A0A1M4SNB1_9FIRM</name>
<evidence type="ECO:0000256" key="4">
    <source>
        <dbReference type="ARBA" id="ARBA00022485"/>
    </source>
</evidence>
<evidence type="ECO:0000256" key="3">
    <source>
        <dbReference type="ARBA" id="ARBA00005404"/>
    </source>
</evidence>
<dbReference type="InterPro" id="IPR050340">
    <property type="entry name" value="Cytosolic_Fe-S_CAF"/>
</dbReference>
<evidence type="ECO:0000256" key="1">
    <source>
        <dbReference type="ARBA" id="ARBA00001966"/>
    </source>
</evidence>
<evidence type="ECO:0000256" key="12">
    <source>
        <dbReference type="ARBA" id="ARBA00023136"/>
    </source>
</evidence>
<dbReference type="InterPro" id="IPR036991">
    <property type="entry name" value="Fe_hydrogenase_ssu_sf"/>
</dbReference>
<keyword evidence="10" id="KW-0411">Iron-sulfur</keyword>
<evidence type="ECO:0000256" key="9">
    <source>
        <dbReference type="ARBA" id="ARBA00023004"/>
    </source>
</evidence>
<dbReference type="SUPFAM" id="SSF54292">
    <property type="entry name" value="2Fe-2S ferredoxin-like"/>
    <property type="match status" value="1"/>
</dbReference>
<evidence type="ECO:0000256" key="7">
    <source>
        <dbReference type="ARBA" id="ARBA00022737"/>
    </source>
</evidence>
<sequence>MATVTLTIDNIKVEVEQGSTILEAAKKIGINIPTLCYMKDINAIGACRICVVEVQGARALQAACVTPVAEGMVVKTNSAAVRASRKMTLELIQSNHPQECNTCLRNNNCELQSLSEAMGLKEIRFVRPAQSHSKDDIDNSSPSIVRDPRKCILCRRCVAVCEKVQGVKCISAVNRGFETIVAPPFNQGLMDVNCTMCGQCSLVCPTGAITEVDDTDKVWQALDDPNKHVVVQTAPAVRVAIAEEFGMEPGTVSTGKLVAALRRLGFDSVMDTDFTADLTIIEEGNEFIKRVTEGGVLPMITSCSPGWIKYIEMYYPDLLAHLSTCKSPQQMFGALVKTFYAEKKGIDPANIVSVSIMPCTAKKFEAQRDELKDSGYQDVDVVLTTRELARMLREIGIDWENLPEEDYDAPMGLSTGAAVIFGATGGVMEAAVRTVYEVITKEPMPDINLTPVRGMEGIKEATLKVGDLDVKVAVAHTLGNARKLLDKIRAGEADYHFIEIMCCPGGCIGGGGQPIPTNLEVRLKRIGGIYKADEAMPIRKSHENPAIKAIYEEFLGEPLGEKSHKLLHTYYVPRGVYRKPEGLPDKVPSGDHH</sequence>